<dbReference type="EMBL" id="GBHO01011925">
    <property type="protein sequence ID" value="JAG31679.1"/>
    <property type="molecule type" value="Transcribed_RNA"/>
</dbReference>
<dbReference type="Pfam" id="PF07147">
    <property type="entry name" value="PDCD9"/>
    <property type="match status" value="1"/>
</dbReference>
<dbReference type="PANTHER" id="PTHR15889:SF2">
    <property type="entry name" value="LARGE RIBOSOMAL SUBUNIT PROTEIN ML37"/>
    <property type="match status" value="1"/>
</dbReference>
<dbReference type="InterPro" id="IPR052482">
    <property type="entry name" value="mtLSU_mL37"/>
</dbReference>
<dbReference type="GO" id="GO:0006412">
    <property type="term" value="P:translation"/>
    <property type="evidence" value="ECO:0007669"/>
    <property type="project" value="InterPro"/>
</dbReference>
<dbReference type="GO" id="GO:0005840">
    <property type="term" value="C:ribosome"/>
    <property type="evidence" value="ECO:0007669"/>
    <property type="project" value="UniProtKB-KW"/>
</dbReference>
<name>A0A0A9YHM5_LYGHE</name>
<keyword evidence="4" id="KW-0496">Mitochondrion</keyword>
<evidence type="ECO:0000256" key="6">
    <source>
        <dbReference type="ARBA" id="ARBA00037985"/>
    </source>
</evidence>
<evidence type="ECO:0000256" key="4">
    <source>
        <dbReference type="ARBA" id="ARBA00023128"/>
    </source>
</evidence>
<dbReference type="GO" id="GO:0003735">
    <property type="term" value="F:structural constituent of ribosome"/>
    <property type="evidence" value="ECO:0007669"/>
    <property type="project" value="InterPro"/>
</dbReference>
<sequence>MRATQVLLQQHHGRMFRRHWKLQGHRKLIDNGALKSLKERGIQVENALDVVNDKVVLPHRFPLKPLITVEVSNAVELVQHFIFDDSNVLVSGLDHAKNFTNSIEILSESLNVATAESDFSRHDLVKRCIKSSLLYDAYQEKLPKRTDPERPAWNFPRDYGITDRRRNLLLCNRMIQLCSSLNPQLLAHRRTLSDATFRVPLERDGEKVLMSLRADILLTSSEELEAPSTSIDVNENKKDEDVPDLHPMTSTVSLTKEITPVNQLVDSSPFVYGFSKCNVHTAIVHYNSTETANIHDLDVSQDQFLSRSLMKAYAFALAEARRRYGADIENLPHPVTVQCVHTDSKDFHFAVLQLNTVKDNTLTDERNFYWSLPIQTLYETCEYSSGKPVIEGYNPSVFNTLLAFCRNN</sequence>
<evidence type="ECO:0000256" key="2">
    <source>
        <dbReference type="ARBA" id="ARBA00022946"/>
    </source>
</evidence>
<evidence type="ECO:0000313" key="9">
    <source>
        <dbReference type="EMBL" id="JAG31679.1"/>
    </source>
</evidence>
<comment type="similarity">
    <text evidence="6">Belongs to the mitochondrion-specific ribosomal protein mL37 family.</text>
</comment>
<keyword evidence="3 9" id="KW-0689">Ribosomal protein</keyword>
<evidence type="ECO:0000256" key="7">
    <source>
        <dbReference type="ARBA" id="ARBA00039442"/>
    </source>
</evidence>
<evidence type="ECO:0000256" key="5">
    <source>
        <dbReference type="ARBA" id="ARBA00023274"/>
    </source>
</evidence>
<dbReference type="GO" id="GO:1990904">
    <property type="term" value="C:ribonucleoprotein complex"/>
    <property type="evidence" value="ECO:0007669"/>
    <property type="project" value="UniProtKB-KW"/>
</dbReference>
<evidence type="ECO:0000256" key="1">
    <source>
        <dbReference type="ARBA" id="ARBA00004173"/>
    </source>
</evidence>
<evidence type="ECO:0000256" key="8">
    <source>
        <dbReference type="ARBA" id="ARBA00041617"/>
    </source>
</evidence>
<dbReference type="EMBL" id="GBHO01011924">
    <property type="protein sequence ID" value="JAG31680.1"/>
    <property type="molecule type" value="Transcribed_RNA"/>
</dbReference>
<dbReference type="AlphaFoldDB" id="A0A0A9YHM5"/>
<dbReference type="InterPro" id="IPR010793">
    <property type="entry name" value="Ribosomal_mL37/mL65"/>
</dbReference>
<protein>
    <recommendedName>
        <fullName evidence="7">Large ribosomal subunit protein mL37</fullName>
    </recommendedName>
    <alternativeName>
        <fullName evidence="8">39S ribosomal protein L37, mitochondrial</fullName>
    </alternativeName>
</protein>
<reference evidence="9" key="1">
    <citation type="journal article" date="2014" name="PLoS ONE">
        <title>Transcriptome-Based Identification of ABC Transporters in the Western Tarnished Plant Bug Lygus hesperus.</title>
        <authorList>
            <person name="Hull J.J."/>
            <person name="Chaney K."/>
            <person name="Geib S.M."/>
            <person name="Fabrick J.A."/>
            <person name="Brent C.S."/>
            <person name="Walsh D."/>
            <person name="Lavine L.C."/>
        </authorList>
    </citation>
    <scope>NUCLEOTIDE SEQUENCE</scope>
</reference>
<dbReference type="GO" id="GO:0005739">
    <property type="term" value="C:mitochondrion"/>
    <property type="evidence" value="ECO:0007669"/>
    <property type="project" value="UniProtKB-SubCell"/>
</dbReference>
<proteinExistence type="inferred from homology"/>
<evidence type="ECO:0000313" key="10">
    <source>
        <dbReference type="EMBL" id="JAG31680.1"/>
    </source>
</evidence>
<keyword evidence="2" id="KW-0809">Transit peptide</keyword>
<organism evidence="9">
    <name type="scientific">Lygus hesperus</name>
    <name type="common">Western plant bug</name>
    <dbReference type="NCBI Taxonomy" id="30085"/>
    <lineage>
        <taxon>Eukaryota</taxon>
        <taxon>Metazoa</taxon>
        <taxon>Ecdysozoa</taxon>
        <taxon>Arthropoda</taxon>
        <taxon>Hexapoda</taxon>
        <taxon>Insecta</taxon>
        <taxon>Pterygota</taxon>
        <taxon>Neoptera</taxon>
        <taxon>Paraneoptera</taxon>
        <taxon>Hemiptera</taxon>
        <taxon>Heteroptera</taxon>
        <taxon>Panheteroptera</taxon>
        <taxon>Cimicomorpha</taxon>
        <taxon>Miridae</taxon>
        <taxon>Mirini</taxon>
        <taxon>Lygus</taxon>
    </lineage>
</organism>
<reference evidence="9" key="2">
    <citation type="submission" date="2014-07" db="EMBL/GenBank/DDBJ databases">
        <authorList>
            <person name="Hull J."/>
        </authorList>
    </citation>
    <scope>NUCLEOTIDE SEQUENCE</scope>
</reference>
<evidence type="ECO:0000256" key="3">
    <source>
        <dbReference type="ARBA" id="ARBA00022980"/>
    </source>
</evidence>
<comment type="subcellular location">
    <subcellularLocation>
        <location evidence="1">Mitochondrion</location>
    </subcellularLocation>
</comment>
<gene>
    <name evidence="9" type="primary">MRPL37_3</name>
    <name evidence="10" type="synonym">MRPL37_0</name>
    <name evidence="10" type="ORF">CM83_80491</name>
    <name evidence="9" type="ORF">CM83_80493</name>
</gene>
<dbReference type="PANTHER" id="PTHR15889">
    <property type="entry name" value="MITOCHONDRIAL RIBOSOMAL PROTEIN L37"/>
    <property type="match status" value="1"/>
</dbReference>
<accession>A0A0A9YHM5</accession>
<keyword evidence="5" id="KW-0687">Ribonucleoprotein</keyword>